<sequence length="502" mass="58936">MKIIYLPVDERFCTRDYFLLLAESVNINVLTPNKKDLGNKKIPADTDFIKRWLLDNSEYGDILILSIDTLLHGGLIPSRINKLKYETLLEKLEILETLKNKGCKIYISTSVTRIPKYNSDDEEPVYWEFWGEKIRDLTLKISENKPNILNEYDTVYKNMNFKNDIPEWYLEDFFIRRNRNFKIISKLLDLVKLNIIDFLNITLDDNEENSLSVLESKYHEEKVLKENLQEKVSIHPGADEASLSLLSKALTDHFNVKPMFDIKYSEPEYKHLIPPYEGTPLFESLAEHIKSSGGIFVENQGDITLLVNNSDKKQHIDINNKNDYKFDDNNQNKLLNYIQQKNIKGICDIRFGNGSDDEIILKLLKKVKNWDKINYSGWNTPGNTIGTVCAYSIIQFLASKKYLKLDTSKMKRLQAIFFIEHWGYQSNVRQELREESKKYGCNIWTLLPAEKWAIDYSKEKLNDYKEIVENNMNQIWEMEVWFPWNRSFEIGIKLKEKGDING</sequence>
<comment type="caution">
    <text evidence="1">The sequence shown here is derived from an EMBL/GenBank/DDBJ whole genome shotgun (WGS) entry which is preliminary data.</text>
</comment>
<keyword evidence="2" id="KW-1185">Reference proteome</keyword>
<dbReference type="EMBL" id="QGGI01000022">
    <property type="protein sequence ID" value="PWJ87706.1"/>
    <property type="molecule type" value="Genomic_DNA"/>
</dbReference>
<dbReference type="Proteomes" id="UP000245921">
    <property type="component" value="Unassembled WGS sequence"/>
</dbReference>
<gene>
    <name evidence="1" type="ORF">C7380_12231</name>
</gene>
<proteinExistence type="predicted"/>
<dbReference type="InterPro" id="IPR025394">
    <property type="entry name" value="DUF4127"/>
</dbReference>
<evidence type="ECO:0000313" key="1">
    <source>
        <dbReference type="EMBL" id="PWJ87706.1"/>
    </source>
</evidence>
<accession>A0AA45HHX7</accession>
<reference evidence="1 2" key="1">
    <citation type="submission" date="2018-05" db="EMBL/GenBank/DDBJ databases">
        <title>Genomic Encyclopedia of Type Strains, Phase IV (KMG-IV): sequencing the most valuable type-strain genomes for metagenomic binning, comparative biology and taxonomic classification.</title>
        <authorList>
            <person name="Goeker M."/>
        </authorList>
    </citation>
    <scope>NUCLEOTIDE SEQUENCE [LARGE SCALE GENOMIC DNA]</scope>
    <source>
        <strain evidence="1 2">DSM 24906</strain>
    </source>
</reference>
<dbReference type="RefSeq" id="WP_158274899.1">
    <property type="nucleotide sequence ID" value="NZ_QGGI01000022.1"/>
</dbReference>
<dbReference type="AlphaFoldDB" id="A0AA45HHX7"/>
<name>A0AA45HHX7_9BACT</name>
<evidence type="ECO:0000313" key="2">
    <source>
        <dbReference type="Proteomes" id="UP000245921"/>
    </source>
</evidence>
<protein>
    <submittedName>
        <fullName evidence="1">Uncharacterized protein DUF4127</fullName>
    </submittedName>
</protein>
<dbReference type="Pfam" id="PF13552">
    <property type="entry name" value="DUF4127"/>
    <property type="match status" value="1"/>
</dbReference>
<organism evidence="1 2">
    <name type="scientific">Oceanotoga teriensis</name>
    <dbReference type="NCBI Taxonomy" id="515440"/>
    <lineage>
        <taxon>Bacteria</taxon>
        <taxon>Thermotogati</taxon>
        <taxon>Thermotogota</taxon>
        <taxon>Thermotogae</taxon>
        <taxon>Petrotogales</taxon>
        <taxon>Petrotogaceae</taxon>
        <taxon>Oceanotoga</taxon>
    </lineage>
</organism>